<organism evidence="4 5">
    <name type="scientific">Salipiger bermudensis (strain DSM 26914 / JCM 13377 / KCTC 12554 / HTCC2601)</name>
    <name type="common">Pelagibaca bermudensis</name>
    <dbReference type="NCBI Taxonomy" id="314265"/>
    <lineage>
        <taxon>Bacteria</taxon>
        <taxon>Pseudomonadati</taxon>
        <taxon>Pseudomonadota</taxon>
        <taxon>Alphaproteobacteria</taxon>
        <taxon>Rhodobacterales</taxon>
        <taxon>Roseobacteraceae</taxon>
        <taxon>Salipiger</taxon>
    </lineage>
</organism>
<evidence type="ECO:0000256" key="3">
    <source>
        <dbReference type="ARBA" id="ARBA00023186"/>
    </source>
</evidence>
<dbReference type="GO" id="GO:0006099">
    <property type="term" value="P:tricarboxylic acid cycle"/>
    <property type="evidence" value="ECO:0007669"/>
    <property type="project" value="TreeGrafter"/>
</dbReference>
<dbReference type="InterPro" id="IPR036714">
    <property type="entry name" value="SDH_sf"/>
</dbReference>
<proteinExistence type="inferred from homology"/>
<dbReference type="Pfam" id="PF03937">
    <property type="entry name" value="Sdh5"/>
    <property type="match status" value="1"/>
</dbReference>
<dbReference type="PANTHER" id="PTHR12469">
    <property type="entry name" value="PROTEIN EMI5 HOMOLOG, MITOCHONDRIAL"/>
    <property type="match status" value="1"/>
</dbReference>
<dbReference type="GeneID" id="92505878"/>
<evidence type="ECO:0000313" key="5">
    <source>
        <dbReference type="Proteomes" id="UP000006230"/>
    </source>
</evidence>
<dbReference type="RefSeq" id="WP_007798034.1">
    <property type="nucleotide sequence ID" value="NZ_DS022276.1"/>
</dbReference>
<reference evidence="4 5" key="1">
    <citation type="journal article" date="2010" name="J. Bacteriol.">
        <title>Genome sequences of Pelagibaca bermudensis HTCC2601T and Maritimibacter alkaliphilus HTCC2654T, the type strains of two marine Roseobacter genera.</title>
        <authorList>
            <person name="Thrash J.C."/>
            <person name="Cho J.C."/>
            <person name="Ferriera S."/>
            <person name="Johnson J."/>
            <person name="Vergin K.L."/>
            <person name="Giovannoni S.J."/>
        </authorList>
    </citation>
    <scope>NUCLEOTIDE SEQUENCE [LARGE SCALE GENOMIC DNA]</scope>
    <source>
        <strain evidence="5">DSM 26914 / JCM 13377 / KCTC 12554 / HTCC2601</strain>
    </source>
</reference>
<dbReference type="PANTHER" id="PTHR12469:SF2">
    <property type="entry name" value="SUCCINATE DEHYDROGENASE ASSEMBLY FACTOR 2, MITOCHONDRIAL"/>
    <property type="match status" value="1"/>
</dbReference>
<dbReference type="STRING" id="314265.R2601_18940"/>
<accession>Q0FQW6</accession>
<evidence type="ECO:0000256" key="2">
    <source>
        <dbReference type="ARBA" id="ARBA00019418"/>
    </source>
</evidence>
<dbReference type="HOGENOM" id="CLU_103054_1_3_5"/>
<sequence>MTETPENRLKRLTMRSMRRGIKEMDIILMRYADARLAAMDAAQLDAYEALLEENDQDLYQWVSGQRPAPEALRPLITDISQVACNP</sequence>
<dbReference type="OrthoDB" id="9807264at2"/>
<name>Q0FQW6_SALBH</name>
<keyword evidence="5" id="KW-1185">Reference proteome</keyword>
<dbReference type="AlphaFoldDB" id="Q0FQW6"/>
<comment type="caution">
    <text evidence="4">The sequence shown here is derived from an EMBL/GenBank/DDBJ whole genome shotgun (WGS) entry which is preliminary data.</text>
</comment>
<dbReference type="Gene3D" id="1.10.150.250">
    <property type="entry name" value="Flavinator of succinate dehydrogenase"/>
    <property type="match status" value="1"/>
</dbReference>
<keyword evidence="3" id="KW-0143">Chaperone</keyword>
<evidence type="ECO:0000313" key="4">
    <source>
        <dbReference type="EMBL" id="EAU46566.1"/>
    </source>
</evidence>
<protein>
    <recommendedName>
        <fullName evidence="2">FAD assembly factor SdhE</fullName>
    </recommendedName>
</protein>
<dbReference type="eggNOG" id="COG2938">
    <property type="taxonomic scope" value="Bacteria"/>
</dbReference>
<comment type="similarity">
    <text evidence="1">Belongs to the SdhE FAD assembly factor family.</text>
</comment>
<dbReference type="EMBL" id="AATQ01000013">
    <property type="protein sequence ID" value="EAU46566.1"/>
    <property type="molecule type" value="Genomic_DNA"/>
</dbReference>
<dbReference type="Proteomes" id="UP000006230">
    <property type="component" value="Unassembled WGS sequence"/>
</dbReference>
<gene>
    <name evidence="4" type="ORF">R2601_18940</name>
</gene>
<dbReference type="SUPFAM" id="SSF109910">
    <property type="entry name" value="YgfY-like"/>
    <property type="match status" value="1"/>
</dbReference>
<dbReference type="InterPro" id="IPR005631">
    <property type="entry name" value="SDH"/>
</dbReference>
<evidence type="ECO:0000256" key="1">
    <source>
        <dbReference type="ARBA" id="ARBA00008571"/>
    </source>
</evidence>